<dbReference type="Proteomes" id="UP000708208">
    <property type="component" value="Unassembled WGS sequence"/>
</dbReference>
<dbReference type="OrthoDB" id="565904at2759"/>
<dbReference type="EMBL" id="CAJVCH010138609">
    <property type="protein sequence ID" value="CAG7726668.1"/>
    <property type="molecule type" value="Genomic_DNA"/>
</dbReference>
<protein>
    <recommendedName>
        <fullName evidence="3">Lipocalin/cytosolic fatty-acid binding domain-containing protein</fullName>
    </recommendedName>
</protein>
<evidence type="ECO:0000256" key="2">
    <source>
        <dbReference type="PIRNR" id="PIRNR036893"/>
    </source>
</evidence>
<dbReference type="GO" id="GO:0000302">
    <property type="term" value="P:response to reactive oxygen species"/>
    <property type="evidence" value="ECO:0007669"/>
    <property type="project" value="TreeGrafter"/>
</dbReference>
<proteinExistence type="inferred from homology"/>
<evidence type="ECO:0000313" key="4">
    <source>
        <dbReference type="EMBL" id="CAG7726668.1"/>
    </source>
</evidence>
<evidence type="ECO:0000256" key="1">
    <source>
        <dbReference type="ARBA" id="ARBA00006889"/>
    </source>
</evidence>
<sequence>MGARSCARFPPLIGFQVDRYLGRWWQFEKTMSYGEKMMGKCYSINYSRDPMSVNKLKMRTDYVTRVTNAPNTMLSTLAMVNPVFDPSHFRYALSTMPWMKKNYRVVATDYDNFSIEYMCHKNMLGNAEESVWLLTRERHPSEGVRLQVKQIAQVLGLDKLTLYDADQSCKEKPMRMQDQSMLEWLLSV</sequence>
<dbReference type="AlphaFoldDB" id="A0A8J2JST7"/>
<dbReference type="Pfam" id="PF00061">
    <property type="entry name" value="Lipocalin"/>
    <property type="match status" value="1"/>
</dbReference>
<dbReference type="PANTHER" id="PTHR10612:SF34">
    <property type="entry name" value="APOLIPOPROTEIN D"/>
    <property type="match status" value="1"/>
</dbReference>
<dbReference type="GO" id="GO:0006629">
    <property type="term" value="P:lipid metabolic process"/>
    <property type="evidence" value="ECO:0007669"/>
    <property type="project" value="TreeGrafter"/>
</dbReference>
<keyword evidence="5" id="KW-1185">Reference proteome</keyword>
<dbReference type="GO" id="GO:0005737">
    <property type="term" value="C:cytoplasm"/>
    <property type="evidence" value="ECO:0007669"/>
    <property type="project" value="TreeGrafter"/>
</dbReference>
<gene>
    <name evidence="4" type="ORF">AFUS01_LOCUS15565</name>
</gene>
<dbReference type="PANTHER" id="PTHR10612">
    <property type="entry name" value="APOLIPOPROTEIN D"/>
    <property type="match status" value="1"/>
</dbReference>
<evidence type="ECO:0000259" key="3">
    <source>
        <dbReference type="Pfam" id="PF00061"/>
    </source>
</evidence>
<comment type="caution">
    <text evidence="4">The sequence shown here is derived from an EMBL/GenBank/DDBJ whole genome shotgun (WGS) entry which is preliminary data.</text>
</comment>
<dbReference type="InterPro" id="IPR000566">
    <property type="entry name" value="Lipocln_cytosolic_FA-bd_dom"/>
</dbReference>
<dbReference type="InterPro" id="IPR022271">
    <property type="entry name" value="Lipocalin_ApoD"/>
</dbReference>
<accession>A0A8J2JST7</accession>
<organism evidence="4 5">
    <name type="scientific">Allacma fusca</name>
    <dbReference type="NCBI Taxonomy" id="39272"/>
    <lineage>
        <taxon>Eukaryota</taxon>
        <taxon>Metazoa</taxon>
        <taxon>Ecdysozoa</taxon>
        <taxon>Arthropoda</taxon>
        <taxon>Hexapoda</taxon>
        <taxon>Collembola</taxon>
        <taxon>Symphypleona</taxon>
        <taxon>Sminthuridae</taxon>
        <taxon>Allacma</taxon>
    </lineage>
</organism>
<comment type="similarity">
    <text evidence="1 2">Belongs to the calycin superfamily. Lipocalin family.</text>
</comment>
<reference evidence="4" key="1">
    <citation type="submission" date="2021-06" db="EMBL/GenBank/DDBJ databases">
        <authorList>
            <person name="Hodson N. C."/>
            <person name="Mongue J. A."/>
            <person name="Jaron S. K."/>
        </authorList>
    </citation>
    <scope>NUCLEOTIDE SEQUENCE</scope>
</reference>
<feature type="domain" description="Lipocalin/cytosolic fatty-acid binding" evidence="3">
    <location>
        <begin position="72"/>
        <end position="167"/>
    </location>
</feature>
<dbReference type="PIRSF" id="PIRSF036893">
    <property type="entry name" value="Lipocalin_ApoD"/>
    <property type="match status" value="1"/>
</dbReference>
<name>A0A8J2JST7_9HEXA</name>
<evidence type="ECO:0000313" key="5">
    <source>
        <dbReference type="Proteomes" id="UP000708208"/>
    </source>
</evidence>